<reference evidence="1 2" key="1">
    <citation type="submission" date="2015-01" db="EMBL/GenBank/DDBJ databases">
        <title>Evolution of Trichinella species and genotypes.</title>
        <authorList>
            <person name="Korhonen P.K."/>
            <person name="Edoardo P."/>
            <person name="Giuseppe L.R."/>
            <person name="Gasser R.B."/>
        </authorList>
    </citation>
    <scope>NUCLEOTIDE SEQUENCE [LARGE SCALE GENOMIC DNA]</scope>
    <source>
        <strain evidence="1">ISS470</strain>
    </source>
</reference>
<evidence type="ECO:0000313" key="1">
    <source>
        <dbReference type="EMBL" id="KRY83039.1"/>
    </source>
</evidence>
<organism evidence="1 2">
    <name type="scientific">Trichinella pseudospiralis</name>
    <name type="common">Parasitic roundworm</name>
    <dbReference type="NCBI Taxonomy" id="6337"/>
    <lineage>
        <taxon>Eukaryota</taxon>
        <taxon>Metazoa</taxon>
        <taxon>Ecdysozoa</taxon>
        <taxon>Nematoda</taxon>
        <taxon>Enoplea</taxon>
        <taxon>Dorylaimia</taxon>
        <taxon>Trichinellida</taxon>
        <taxon>Trichinellidae</taxon>
        <taxon>Trichinella</taxon>
    </lineage>
</organism>
<dbReference type="AlphaFoldDB" id="A0A0V1FBA5"/>
<comment type="caution">
    <text evidence="1">The sequence shown here is derived from an EMBL/GenBank/DDBJ whole genome shotgun (WGS) entry which is preliminary data.</text>
</comment>
<dbReference type="Proteomes" id="UP000054995">
    <property type="component" value="Unassembled WGS sequence"/>
</dbReference>
<protein>
    <submittedName>
        <fullName evidence="1">Uncharacterized protein</fullName>
    </submittedName>
</protein>
<evidence type="ECO:0000313" key="2">
    <source>
        <dbReference type="Proteomes" id="UP000054995"/>
    </source>
</evidence>
<accession>A0A0V1FBA5</accession>
<proteinExistence type="predicted"/>
<sequence length="93" mass="10434">MEHNGIAIKRWKGQRPVIYPPQLRWPVAEKASKLACVLRTPYATVLRFSFHVDVSGVITGGTLRASKSGKRPHVLVFLLGPDDDLKVELSYCF</sequence>
<gene>
    <name evidence="1" type="ORF">T4D_16323</name>
</gene>
<keyword evidence="2" id="KW-1185">Reference proteome</keyword>
<dbReference type="EMBL" id="JYDT01000153">
    <property type="protein sequence ID" value="KRY83039.1"/>
    <property type="molecule type" value="Genomic_DNA"/>
</dbReference>
<name>A0A0V1FBA5_TRIPS</name>